<reference evidence="2 3" key="1">
    <citation type="submission" date="2019-01" db="EMBL/GenBank/DDBJ databases">
        <title>Sequencing of cultivated peanut Arachis hypogaea provides insights into genome evolution and oil improvement.</title>
        <authorList>
            <person name="Chen X."/>
        </authorList>
    </citation>
    <scope>NUCLEOTIDE SEQUENCE [LARGE SCALE GENOMIC DNA]</scope>
    <source>
        <strain evidence="3">cv. Fuhuasheng</strain>
        <tissue evidence="2">Leaves</tissue>
    </source>
</reference>
<comment type="caution">
    <text evidence="2">The sequence shown here is derived from an EMBL/GenBank/DDBJ whole genome shotgun (WGS) entry which is preliminary data.</text>
</comment>
<dbReference type="EMBL" id="SDMP01000006">
    <property type="protein sequence ID" value="RYR54417.1"/>
    <property type="molecule type" value="Genomic_DNA"/>
</dbReference>
<dbReference type="PANTHER" id="PTHR31973:SF187">
    <property type="entry name" value="MUTATOR TRANSPOSASE MUDRA PROTEIN"/>
    <property type="match status" value="1"/>
</dbReference>
<evidence type="ECO:0008006" key="4">
    <source>
        <dbReference type="Google" id="ProtNLM"/>
    </source>
</evidence>
<dbReference type="PANTHER" id="PTHR31973">
    <property type="entry name" value="POLYPROTEIN, PUTATIVE-RELATED"/>
    <property type="match status" value="1"/>
</dbReference>
<sequence>MFALTIQNACKQRRATKNVKLHIPPTLRKPYRVLIACSSPSSEDFLDIPLSEDEEDMGKRFPIHSPLKNMSEYKWEVGTLYVSREEFKDCATAYAVSSGRGLRFSKVDLRRVKVECVEGYEWYAYCGKSKHERSWQLKSCNNKHNCSRELKIGIMHAKWLSKVFLNKIAENPKIMLTTLMRKAYTKWNVELTKSKASRIKQFALDELQETYIEQYRRLYDYCHELLKTNPGEKPIVTMLEDIRVYIMKRCADNRDRIIPYNRDVLPRIRIKVEKQVELSGNWVSVHAGHDRYEVTAYISCYQHVVFLVNGPNLWDRTQFEDVLPPTYRKPIRRPKKKRTRAADEQSNRTGQSREGQQQKCSYCLCSGHNKKELSKEAQSNSKSCCKLTMMVILLQRGGHREGSKKV</sequence>
<organism evidence="2 3">
    <name type="scientific">Arachis hypogaea</name>
    <name type="common">Peanut</name>
    <dbReference type="NCBI Taxonomy" id="3818"/>
    <lineage>
        <taxon>Eukaryota</taxon>
        <taxon>Viridiplantae</taxon>
        <taxon>Streptophyta</taxon>
        <taxon>Embryophyta</taxon>
        <taxon>Tracheophyta</taxon>
        <taxon>Spermatophyta</taxon>
        <taxon>Magnoliopsida</taxon>
        <taxon>eudicotyledons</taxon>
        <taxon>Gunneridae</taxon>
        <taxon>Pentapetalae</taxon>
        <taxon>rosids</taxon>
        <taxon>fabids</taxon>
        <taxon>Fabales</taxon>
        <taxon>Fabaceae</taxon>
        <taxon>Papilionoideae</taxon>
        <taxon>50 kb inversion clade</taxon>
        <taxon>dalbergioids sensu lato</taxon>
        <taxon>Dalbergieae</taxon>
        <taxon>Pterocarpus clade</taxon>
        <taxon>Arachis</taxon>
    </lineage>
</organism>
<dbReference type="AlphaFoldDB" id="A0A445CU37"/>
<evidence type="ECO:0000256" key="1">
    <source>
        <dbReference type="SAM" id="MobiDB-lite"/>
    </source>
</evidence>
<keyword evidence="3" id="KW-1185">Reference proteome</keyword>
<gene>
    <name evidence="2" type="ORF">Ahy_A06g029690</name>
</gene>
<evidence type="ECO:0000313" key="2">
    <source>
        <dbReference type="EMBL" id="RYR54417.1"/>
    </source>
</evidence>
<protein>
    <recommendedName>
        <fullName evidence="4">Transposase MuDR plant domain-containing protein</fullName>
    </recommendedName>
</protein>
<feature type="compositionally biased region" description="Basic residues" evidence="1">
    <location>
        <begin position="329"/>
        <end position="339"/>
    </location>
</feature>
<evidence type="ECO:0000313" key="3">
    <source>
        <dbReference type="Proteomes" id="UP000289738"/>
    </source>
</evidence>
<proteinExistence type="predicted"/>
<accession>A0A445CU37</accession>
<feature type="region of interest" description="Disordered" evidence="1">
    <location>
        <begin position="325"/>
        <end position="353"/>
    </location>
</feature>
<name>A0A445CU37_ARAHY</name>
<dbReference type="Proteomes" id="UP000289738">
    <property type="component" value="Chromosome A06"/>
</dbReference>